<feature type="domain" description="GFO/IDH/MocA-like oxidoreductase" evidence="4">
    <location>
        <begin position="207"/>
        <end position="333"/>
    </location>
</feature>
<dbReference type="InterPro" id="IPR000683">
    <property type="entry name" value="Gfo/Idh/MocA-like_OxRdtase_N"/>
</dbReference>
<protein>
    <recommendedName>
        <fullName evidence="7">Gfo/Idh/MocA family oxidoreductase</fullName>
    </recommendedName>
</protein>
<keyword evidence="2" id="KW-0732">Signal</keyword>
<dbReference type="EMBL" id="BAAAZC010000025">
    <property type="protein sequence ID" value="GAA3979403.1"/>
    <property type="molecule type" value="Genomic_DNA"/>
</dbReference>
<feature type="chain" id="PRO_5045981923" description="Gfo/Idh/MocA family oxidoreductase" evidence="2">
    <location>
        <begin position="29"/>
        <end position="410"/>
    </location>
</feature>
<dbReference type="SUPFAM" id="SSF55347">
    <property type="entry name" value="Glyceraldehyde-3-phosphate dehydrogenase-like, C-terminal domain"/>
    <property type="match status" value="1"/>
</dbReference>
<sequence length="410" mass="45564">MKTKLSKGFKLFLAVAAFNICCVAITKAQTTIPTPSKPLAPTKPEALPPDTAAKFKKDTTLKKKDTVVVKKVATGPKVGIAGLNHDHIHLILNEYRNGNVNIVGIAEPDKKLWEKYGKMYGVPDSLFFEDLKTMCQKRKPVIVLGYNAVGKHIDIVETCAPMGISVMVEKPLAATLEQAKRMEFLAFKYYINLLTNYETTWYPSVQSAYNTIKTDSVGVIRKMVFHDGHQGPKEIGCSEDFLAWLTDPVLNGAGALNDFGCYGADMMTWMMKGQKPIAVTAIARHYKPGVYPKVEDDATIIVEYPEATGMIEASWNWPFGIKDMEIFGAKGYIHTFDKDSLEVRIDNTVRSFKAAPLASPADAPVPYFTYALKNPLQVRNDRSSLKNNMVVMMILDAAKRSIKEGKRIVL</sequence>
<dbReference type="InterPro" id="IPR036291">
    <property type="entry name" value="NAD(P)-bd_dom_sf"/>
</dbReference>
<dbReference type="PANTHER" id="PTHR43818">
    <property type="entry name" value="BCDNA.GH03377"/>
    <property type="match status" value="1"/>
</dbReference>
<dbReference type="Gene3D" id="3.40.50.720">
    <property type="entry name" value="NAD(P)-binding Rossmann-like Domain"/>
    <property type="match status" value="1"/>
</dbReference>
<keyword evidence="1" id="KW-0560">Oxidoreductase</keyword>
<evidence type="ECO:0000259" key="3">
    <source>
        <dbReference type="Pfam" id="PF01408"/>
    </source>
</evidence>
<evidence type="ECO:0000259" key="4">
    <source>
        <dbReference type="Pfam" id="PF22725"/>
    </source>
</evidence>
<dbReference type="SUPFAM" id="SSF51735">
    <property type="entry name" value="NAD(P)-binding Rossmann-fold domains"/>
    <property type="match status" value="1"/>
</dbReference>
<feature type="domain" description="Gfo/Idh/MocA-like oxidoreductase N-terminal" evidence="3">
    <location>
        <begin position="78"/>
        <end position="183"/>
    </location>
</feature>
<comment type="caution">
    <text evidence="5">The sequence shown here is derived from an EMBL/GenBank/DDBJ whole genome shotgun (WGS) entry which is preliminary data.</text>
</comment>
<dbReference type="Proteomes" id="UP001500742">
    <property type="component" value="Unassembled WGS sequence"/>
</dbReference>
<organism evidence="5 6">
    <name type="scientific">Mucilaginibacter dorajii</name>
    <dbReference type="NCBI Taxonomy" id="692994"/>
    <lineage>
        <taxon>Bacteria</taxon>
        <taxon>Pseudomonadati</taxon>
        <taxon>Bacteroidota</taxon>
        <taxon>Sphingobacteriia</taxon>
        <taxon>Sphingobacteriales</taxon>
        <taxon>Sphingobacteriaceae</taxon>
        <taxon>Mucilaginibacter</taxon>
    </lineage>
</organism>
<dbReference type="Gene3D" id="3.30.360.10">
    <property type="entry name" value="Dihydrodipicolinate Reductase, domain 2"/>
    <property type="match status" value="1"/>
</dbReference>
<feature type="signal peptide" evidence="2">
    <location>
        <begin position="1"/>
        <end position="28"/>
    </location>
</feature>
<evidence type="ECO:0008006" key="7">
    <source>
        <dbReference type="Google" id="ProtNLM"/>
    </source>
</evidence>
<accession>A0ABP7QBR4</accession>
<evidence type="ECO:0000313" key="5">
    <source>
        <dbReference type="EMBL" id="GAA3979403.1"/>
    </source>
</evidence>
<dbReference type="PANTHER" id="PTHR43818:SF11">
    <property type="entry name" value="BCDNA.GH03377"/>
    <property type="match status" value="1"/>
</dbReference>
<keyword evidence="6" id="KW-1185">Reference proteome</keyword>
<dbReference type="InterPro" id="IPR055170">
    <property type="entry name" value="GFO_IDH_MocA-like_dom"/>
</dbReference>
<dbReference type="RefSeq" id="WP_259088116.1">
    <property type="nucleotide sequence ID" value="NZ_BAAAZC010000025.1"/>
</dbReference>
<gene>
    <name evidence="5" type="ORF">GCM10022210_33100</name>
</gene>
<evidence type="ECO:0000256" key="2">
    <source>
        <dbReference type="SAM" id="SignalP"/>
    </source>
</evidence>
<dbReference type="Pfam" id="PF01408">
    <property type="entry name" value="GFO_IDH_MocA"/>
    <property type="match status" value="1"/>
</dbReference>
<dbReference type="Pfam" id="PF22725">
    <property type="entry name" value="GFO_IDH_MocA_C3"/>
    <property type="match status" value="1"/>
</dbReference>
<name>A0ABP7QBR4_9SPHI</name>
<evidence type="ECO:0000256" key="1">
    <source>
        <dbReference type="ARBA" id="ARBA00023002"/>
    </source>
</evidence>
<proteinExistence type="predicted"/>
<reference evidence="6" key="1">
    <citation type="journal article" date="2019" name="Int. J. Syst. Evol. Microbiol.">
        <title>The Global Catalogue of Microorganisms (GCM) 10K type strain sequencing project: providing services to taxonomists for standard genome sequencing and annotation.</title>
        <authorList>
            <consortium name="The Broad Institute Genomics Platform"/>
            <consortium name="The Broad Institute Genome Sequencing Center for Infectious Disease"/>
            <person name="Wu L."/>
            <person name="Ma J."/>
        </authorList>
    </citation>
    <scope>NUCLEOTIDE SEQUENCE [LARGE SCALE GENOMIC DNA]</scope>
    <source>
        <strain evidence="6">JCM 16601</strain>
    </source>
</reference>
<dbReference type="InterPro" id="IPR050463">
    <property type="entry name" value="Gfo/Idh/MocA_oxidrdct_glycsds"/>
</dbReference>
<evidence type="ECO:0000313" key="6">
    <source>
        <dbReference type="Proteomes" id="UP001500742"/>
    </source>
</evidence>